<reference evidence="3" key="1">
    <citation type="journal article" date="2019" name="Int. J. Syst. Evol. Microbiol.">
        <title>The Global Catalogue of Microorganisms (GCM) 10K type strain sequencing project: providing services to taxonomists for standard genome sequencing and annotation.</title>
        <authorList>
            <consortium name="The Broad Institute Genomics Platform"/>
            <consortium name="The Broad Institute Genome Sequencing Center for Infectious Disease"/>
            <person name="Wu L."/>
            <person name="Ma J."/>
        </authorList>
    </citation>
    <scope>NUCLEOTIDE SEQUENCE [LARGE SCALE GENOMIC DNA]</scope>
    <source>
        <strain evidence="3">CCM 7480</strain>
    </source>
</reference>
<keyword evidence="2" id="KW-0031">Aminopeptidase</keyword>
<proteinExistence type="predicted"/>
<keyword evidence="2" id="KW-0645">Protease</keyword>
<dbReference type="GO" id="GO:0004177">
    <property type="term" value="F:aminopeptidase activity"/>
    <property type="evidence" value="ECO:0007669"/>
    <property type="project" value="UniProtKB-KW"/>
</dbReference>
<evidence type="ECO:0000313" key="3">
    <source>
        <dbReference type="Proteomes" id="UP001595665"/>
    </source>
</evidence>
<name>A0ABV7PGP2_9BURK</name>
<dbReference type="RefSeq" id="WP_379734207.1">
    <property type="nucleotide sequence ID" value="NZ_JBHRVV010000001.1"/>
</dbReference>
<feature type="domain" description="Serine aminopeptidase S33" evidence="1">
    <location>
        <begin position="46"/>
        <end position="158"/>
    </location>
</feature>
<gene>
    <name evidence="2" type="ORF">ACFOPH_06175</name>
</gene>
<keyword evidence="2" id="KW-0378">Hydrolase</keyword>
<dbReference type="Pfam" id="PF12146">
    <property type="entry name" value="Hydrolase_4"/>
    <property type="match status" value="1"/>
</dbReference>
<evidence type="ECO:0000259" key="1">
    <source>
        <dbReference type="Pfam" id="PF12146"/>
    </source>
</evidence>
<sequence>MKLEQRALRFQCGGNALIGIVDVPERALMRGLLMLADSGQYRTGSYRQFTLLARLLAGRGVAVMRFDRAGAGDSEGRTGDQAGGGDIAGAMNEFFTHVPEMKESVILAAGDAAGAAATYAAGDARVAGLALFNPALAQAAPSARSLALRALGSYAPPLLRRHLPALRRGLGMRAPALAPELASAFDRYEGQVLLVLAGGAAGSEHGARLLEARRTRCRRVEIPGADGDFSRSAWREAVAAASASWLTSW</sequence>
<dbReference type="SUPFAM" id="SSF53474">
    <property type="entry name" value="alpha/beta-Hydrolases"/>
    <property type="match status" value="1"/>
</dbReference>
<comment type="caution">
    <text evidence="2">The sequence shown here is derived from an EMBL/GenBank/DDBJ whole genome shotgun (WGS) entry which is preliminary data.</text>
</comment>
<dbReference type="Proteomes" id="UP001595665">
    <property type="component" value="Unassembled WGS sequence"/>
</dbReference>
<dbReference type="InterPro" id="IPR029058">
    <property type="entry name" value="AB_hydrolase_fold"/>
</dbReference>
<evidence type="ECO:0000313" key="2">
    <source>
        <dbReference type="EMBL" id="MFC3457830.1"/>
    </source>
</evidence>
<dbReference type="EMBL" id="JBHRVV010000001">
    <property type="protein sequence ID" value="MFC3457830.1"/>
    <property type="molecule type" value="Genomic_DNA"/>
</dbReference>
<accession>A0ABV7PGP2</accession>
<dbReference type="Gene3D" id="3.40.50.1820">
    <property type="entry name" value="alpha/beta hydrolase"/>
    <property type="match status" value="1"/>
</dbReference>
<protein>
    <submittedName>
        <fullName evidence="2">Serine aminopeptidase domain-containing protein</fullName>
    </submittedName>
</protein>
<dbReference type="InterPro" id="IPR022742">
    <property type="entry name" value="Hydrolase_4"/>
</dbReference>
<keyword evidence="3" id="KW-1185">Reference proteome</keyword>
<organism evidence="2 3">
    <name type="scientific">Massilia haematophila</name>
    <dbReference type="NCBI Taxonomy" id="457923"/>
    <lineage>
        <taxon>Bacteria</taxon>
        <taxon>Pseudomonadati</taxon>
        <taxon>Pseudomonadota</taxon>
        <taxon>Betaproteobacteria</taxon>
        <taxon>Burkholderiales</taxon>
        <taxon>Oxalobacteraceae</taxon>
        <taxon>Telluria group</taxon>
        <taxon>Massilia</taxon>
    </lineage>
</organism>